<organism evidence="3 4">
    <name type="scientific">Devosia nitrariae</name>
    <dbReference type="NCBI Taxonomy" id="2071872"/>
    <lineage>
        <taxon>Bacteria</taxon>
        <taxon>Pseudomonadati</taxon>
        <taxon>Pseudomonadota</taxon>
        <taxon>Alphaproteobacteria</taxon>
        <taxon>Hyphomicrobiales</taxon>
        <taxon>Devosiaceae</taxon>
        <taxon>Devosia</taxon>
    </lineage>
</organism>
<dbReference type="Gene3D" id="3.30.70.100">
    <property type="match status" value="1"/>
</dbReference>
<evidence type="ECO:0000259" key="2">
    <source>
        <dbReference type="PROSITE" id="PS50846"/>
    </source>
</evidence>
<comment type="caution">
    <text evidence="3">The sequence shown here is derived from an EMBL/GenBank/DDBJ whole genome shotgun (WGS) entry which is preliminary data.</text>
</comment>
<dbReference type="PROSITE" id="PS50846">
    <property type="entry name" value="HMA_2"/>
    <property type="match status" value="1"/>
</dbReference>
<dbReference type="InterPro" id="IPR036163">
    <property type="entry name" value="HMA_dom_sf"/>
</dbReference>
<feature type="domain" description="HMA" evidence="2">
    <location>
        <begin position="8"/>
        <end position="72"/>
    </location>
</feature>
<dbReference type="Proteomes" id="UP001156691">
    <property type="component" value="Unassembled WGS sequence"/>
</dbReference>
<dbReference type="PROSITE" id="PS01047">
    <property type="entry name" value="HMA_1"/>
    <property type="match status" value="1"/>
</dbReference>
<evidence type="ECO:0000256" key="1">
    <source>
        <dbReference type="ARBA" id="ARBA00022723"/>
    </source>
</evidence>
<sequence length="72" mass="7507">MTETSASKTTTFAVPDMSCGHCEATIRQALATALPGARVAVDLSRHEVTVEGDAAKAETAIREAGYSPEVVE</sequence>
<accession>A0ABQ5W4I3</accession>
<keyword evidence="1" id="KW-0479">Metal-binding</keyword>
<proteinExistence type="predicted"/>
<dbReference type="EMBL" id="BSNS01000011">
    <property type="protein sequence ID" value="GLQ54980.1"/>
    <property type="molecule type" value="Genomic_DNA"/>
</dbReference>
<dbReference type="SUPFAM" id="SSF55008">
    <property type="entry name" value="HMA, heavy metal-associated domain"/>
    <property type="match status" value="1"/>
</dbReference>
<reference evidence="4" key="1">
    <citation type="journal article" date="2019" name="Int. J. Syst. Evol. Microbiol.">
        <title>The Global Catalogue of Microorganisms (GCM) 10K type strain sequencing project: providing services to taxonomists for standard genome sequencing and annotation.</title>
        <authorList>
            <consortium name="The Broad Institute Genomics Platform"/>
            <consortium name="The Broad Institute Genome Sequencing Center for Infectious Disease"/>
            <person name="Wu L."/>
            <person name="Ma J."/>
        </authorList>
    </citation>
    <scope>NUCLEOTIDE SEQUENCE [LARGE SCALE GENOMIC DNA]</scope>
    <source>
        <strain evidence="4">NBRC 112416</strain>
    </source>
</reference>
<dbReference type="RefSeq" id="WP_284340422.1">
    <property type="nucleotide sequence ID" value="NZ_BSNS01000011.1"/>
</dbReference>
<gene>
    <name evidence="3" type="ORF">GCM10010862_22390</name>
</gene>
<evidence type="ECO:0000313" key="3">
    <source>
        <dbReference type="EMBL" id="GLQ54980.1"/>
    </source>
</evidence>
<dbReference type="InterPro" id="IPR006121">
    <property type="entry name" value="HMA_dom"/>
</dbReference>
<evidence type="ECO:0000313" key="4">
    <source>
        <dbReference type="Proteomes" id="UP001156691"/>
    </source>
</evidence>
<protein>
    <submittedName>
        <fullName evidence="3">Heavy metal transporter</fullName>
    </submittedName>
</protein>
<dbReference type="InterPro" id="IPR017969">
    <property type="entry name" value="Heavy-metal-associated_CS"/>
</dbReference>
<keyword evidence="4" id="KW-1185">Reference proteome</keyword>
<dbReference type="Pfam" id="PF00403">
    <property type="entry name" value="HMA"/>
    <property type="match status" value="1"/>
</dbReference>
<dbReference type="CDD" id="cd00371">
    <property type="entry name" value="HMA"/>
    <property type="match status" value="1"/>
</dbReference>
<name>A0ABQ5W4I3_9HYPH</name>